<proteinExistence type="predicted"/>
<reference evidence="1 2" key="1">
    <citation type="submission" date="2019-03" db="EMBL/GenBank/DDBJ databases">
        <title>Genome sequence of Lentibacillus salicampi ATCC BAA-719.</title>
        <authorList>
            <person name="Maclea K.S."/>
            <person name="Simoes Junior M."/>
        </authorList>
    </citation>
    <scope>NUCLEOTIDE SEQUENCE [LARGE SCALE GENOMIC DNA]</scope>
    <source>
        <strain evidence="1 2">ATCC BAA-719</strain>
    </source>
</reference>
<dbReference type="AlphaFoldDB" id="A0A4Y9A6B6"/>
<sequence>METVNKDKGVRFFEYLLELNNLVGKVVRDYKEYDNYWFIEEFTQLDGCYVLDECEEEENFLEIHKPEITNRDKESPKLVSVLNDWVKTDIHNENVIPEYKSEKDTLDSNGENVREYFEDDPERVKTFQNWRADWQKWAYNLKKKKKVDLLYNNSTFADQK</sequence>
<comment type="caution">
    <text evidence="1">The sequence shown here is derived from an EMBL/GenBank/DDBJ whole genome shotgun (WGS) entry which is preliminary data.</text>
</comment>
<protein>
    <submittedName>
        <fullName evidence="1">Uncharacterized protein</fullName>
    </submittedName>
</protein>
<evidence type="ECO:0000313" key="2">
    <source>
        <dbReference type="Proteomes" id="UP000298484"/>
    </source>
</evidence>
<evidence type="ECO:0000313" key="1">
    <source>
        <dbReference type="EMBL" id="TFJ90668.1"/>
    </source>
</evidence>
<keyword evidence="2" id="KW-1185">Reference proteome</keyword>
<dbReference type="Proteomes" id="UP000298484">
    <property type="component" value="Unassembled WGS sequence"/>
</dbReference>
<dbReference type="RefSeq" id="WP_135111833.1">
    <property type="nucleotide sequence ID" value="NZ_SRHY01000074.1"/>
</dbReference>
<organism evidence="1 2">
    <name type="scientific">Lentibacillus salicampi</name>
    <dbReference type="NCBI Taxonomy" id="175306"/>
    <lineage>
        <taxon>Bacteria</taxon>
        <taxon>Bacillati</taxon>
        <taxon>Bacillota</taxon>
        <taxon>Bacilli</taxon>
        <taxon>Bacillales</taxon>
        <taxon>Bacillaceae</taxon>
        <taxon>Lentibacillus</taxon>
    </lineage>
</organism>
<accession>A0A4Y9A6B6</accession>
<dbReference type="OrthoDB" id="9757917at2"/>
<gene>
    <name evidence="1" type="ORF">E4U82_19100</name>
</gene>
<dbReference type="EMBL" id="SRHY01000074">
    <property type="protein sequence ID" value="TFJ90668.1"/>
    <property type="molecule type" value="Genomic_DNA"/>
</dbReference>
<name>A0A4Y9A6B6_9BACI</name>